<sequence>MSFLLSTIDQIDEVKFVDTLLIYRVFGFSDWIR</sequence>
<name>A0A8D9HYB6_BRACM</name>
<evidence type="ECO:0000313" key="2">
    <source>
        <dbReference type="Proteomes" id="UP000694005"/>
    </source>
</evidence>
<proteinExistence type="predicted"/>
<organism evidence="1 2">
    <name type="scientific">Brassica campestris</name>
    <name type="common">Field mustard</name>
    <dbReference type="NCBI Taxonomy" id="3711"/>
    <lineage>
        <taxon>Eukaryota</taxon>
        <taxon>Viridiplantae</taxon>
        <taxon>Streptophyta</taxon>
        <taxon>Embryophyta</taxon>
        <taxon>Tracheophyta</taxon>
        <taxon>Spermatophyta</taxon>
        <taxon>Magnoliopsida</taxon>
        <taxon>eudicotyledons</taxon>
        <taxon>Gunneridae</taxon>
        <taxon>Pentapetalae</taxon>
        <taxon>rosids</taxon>
        <taxon>malvids</taxon>
        <taxon>Brassicales</taxon>
        <taxon>Brassicaceae</taxon>
        <taxon>Brassiceae</taxon>
        <taxon>Brassica</taxon>
    </lineage>
</organism>
<gene>
    <name evidence="1" type="ORF">BRAPAZ1V2_A04P30590.2</name>
</gene>
<dbReference type="Gramene" id="A04p30590.2_BraZ1">
    <property type="protein sequence ID" value="A04p30590.2_BraZ1.CDS.1"/>
    <property type="gene ID" value="A04g30590.2_BraZ1"/>
</dbReference>
<reference evidence="1 2" key="1">
    <citation type="submission" date="2021-07" db="EMBL/GenBank/DDBJ databases">
        <authorList>
            <consortium name="Genoscope - CEA"/>
            <person name="William W."/>
        </authorList>
    </citation>
    <scope>NUCLEOTIDE SEQUENCE [LARGE SCALE GENOMIC DNA]</scope>
</reference>
<dbReference type="AlphaFoldDB" id="A0A8D9HYB6"/>
<evidence type="ECO:0000313" key="1">
    <source>
        <dbReference type="EMBL" id="CAG7908158.1"/>
    </source>
</evidence>
<dbReference type="EMBL" id="LS974620">
    <property type="protein sequence ID" value="CAG7908158.1"/>
    <property type="molecule type" value="Genomic_DNA"/>
</dbReference>
<protein>
    <submittedName>
        <fullName evidence="1">Uncharacterized protein</fullName>
    </submittedName>
</protein>
<accession>A0A8D9HYB6</accession>
<dbReference type="Proteomes" id="UP000694005">
    <property type="component" value="Chromosome A04"/>
</dbReference>